<dbReference type="EMBL" id="JBHPBY010000176">
    <property type="protein sequence ID" value="MFC1851314.1"/>
    <property type="molecule type" value="Genomic_DNA"/>
</dbReference>
<comment type="caution">
    <text evidence="1">The sequence shown here is derived from an EMBL/GenBank/DDBJ whole genome shotgun (WGS) entry which is preliminary data.</text>
</comment>
<gene>
    <name evidence="1" type="ORF">ACFL27_14045</name>
</gene>
<dbReference type="PROSITE" id="PS51257">
    <property type="entry name" value="PROKAR_LIPOPROTEIN"/>
    <property type="match status" value="1"/>
</dbReference>
<evidence type="ECO:0000313" key="1">
    <source>
        <dbReference type="EMBL" id="MFC1851314.1"/>
    </source>
</evidence>
<dbReference type="Proteomes" id="UP001594351">
    <property type="component" value="Unassembled WGS sequence"/>
</dbReference>
<organism evidence="1 2">
    <name type="scientific">candidate division CSSED10-310 bacterium</name>
    <dbReference type="NCBI Taxonomy" id="2855610"/>
    <lineage>
        <taxon>Bacteria</taxon>
        <taxon>Bacteria division CSSED10-310</taxon>
    </lineage>
</organism>
<proteinExistence type="predicted"/>
<protein>
    <submittedName>
        <fullName evidence="1">Uncharacterized protein</fullName>
    </submittedName>
</protein>
<reference evidence="1 2" key="1">
    <citation type="submission" date="2024-09" db="EMBL/GenBank/DDBJ databases">
        <title>Laminarin stimulates single cell rates of sulfate reduction while oxygen inhibits transcriptomic activity in coastal marine sediment.</title>
        <authorList>
            <person name="Lindsay M."/>
            <person name="Orcutt B."/>
            <person name="Emerson D."/>
            <person name="Stepanauskas R."/>
            <person name="D'Angelo T."/>
        </authorList>
    </citation>
    <scope>NUCLEOTIDE SEQUENCE [LARGE SCALE GENOMIC DNA]</scope>
    <source>
        <strain evidence="1">SAG AM-311-K15</strain>
    </source>
</reference>
<accession>A0ABV6YYP1</accession>
<dbReference type="Gene3D" id="2.40.360.20">
    <property type="match status" value="1"/>
</dbReference>
<keyword evidence="2" id="KW-1185">Reference proteome</keyword>
<evidence type="ECO:0000313" key="2">
    <source>
        <dbReference type="Proteomes" id="UP001594351"/>
    </source>
</evidence>
<name>A0ABV6YYP1_UNCC1</name>
<sequence>MKSRFSLFIVVTIFSLLCLCGLSFMSCGDDDDVITTDYFSNADGSSWIYTVTDHVNNTTAERTSTIEGTKTFNQVNCQIMKDTVSDEPGTEYYTYAVDTGSELMVYGYELYENGSLTTSVVLPVPFKNLVYPLTVGQTWQVVTMTGVKLSDFDLDAESDDLDGDGIDDTWDVTIAATLKEQAIISVSAGSFKSFNIESWVKATIHLSAGGSPFVSSAVTNFWFAPGVNVVTEQNYNFPQGIHVETAELKSYSLGS</sequence>